<keyword evidence="3" id="KW-1185">Reference proteome</keyword>
<dbReference type="PANTHER" id="PTHR38462">
    <property type="entry name" value="EXONUCLEASE-LIKE PROTEIN"/>
    <property type="match status" value="1"/>
</dbReference>
<dbReference type="InterPro" id="IPR036397">
    <property type="entry name" value="RNaseH_sf"/>
</dbReference>
<proteinExistence type="predicted"/>
<dbReference type="Proteomes" id="UP001273136">
    <property type="component" value="Unassembled WGS sequence"/>
</dbReference>
<dbReference type="Pfam" id="PF13482">
    <property type="entry name" value="RNase_H_2"/>
    <property type="match status" value="1"/>
</dbReference>
<accession>A0AAE4SC14</accession>
<dbReference type="InterPro" id="IPR038720">
    <property type="entry name" value="YprB_RNase_H-like_dom"/>
</dbReference>
<dbReference type="Gene3D" id="3.30.420.10">
    <property type="entry name" value="Ribonuclease H-like superfamily/Ribonuclease H"/>
    <property type="match status" value="1"/>
</dbReference>
<evidence type="ECO:0000259" key="1">
    <source>
        <dbReference type="Pfam" id="PF13482"/>
    </source>
</evidence>
<name>A0AAE4SC14_9EURY</name>
<dbReference type="GO" id="GO:0003676">
    <property type="term" value="F:nucleic acid binding"/>
    <property type="evidence" value="ECO:0007669"/>
    <property type="project" value="InterPro"/>
</dbReference>
<dbReference type="EMBL" id="JAWDKA010000006">
    <property type="protein sequence ID" value="MDV0442085.1"/>
    <property type="molecule type" value="Genomic_DNA"/>
</dbReference>
<sequence length="316" mass="35851">MIQALEQTFTQALSLRTAAAGRRNSKAEVWETETPNGSCLAVESVHPMPDVFLAEEALRERLMQELSLVRGIGPERERMCRRRGIQTLDDLRRTNWKAEANEIKEIIRNGSPKEIIRLFTNKGRGADPLLTGFGAVVPRDDLLFFDIETLGMVHSPIILFGCGICDGENLRVTQYLLRNIGEELPALEVVADTMRNHPVLVTYNGRSFDLPFTNNRLAYYGERECRPNLHFDLLHPSRRLFRADLPDCCLGTVEEYVLGCGREDDLPGYLVPVYYQRYLRTGNPDPLKEIVDHNRSDVTSLALLLAKQTEIMYGNS</sequence>
<dbReference type="PANTHER" id="PTHR38462:SF1">
    <property type="entry name" value="YPRB RIBONUCLEASE H-LIKE DOMAIN-CONTAINING PROTEIN"/>
    <property type="match status" value="1"/>
</dbReference>
<dbReference type="SUPFAM" id="SSF53098">
    <property type="entry name" value="Ribonuclease H-like"/>
    <property type="match status" value="1"/>
</dbReference>
<evidence type="ECO:0000313" key="3">
    <source>
        <dbReference type="Proteomes" id="UP001273136"/>
    </source>
</evidence>
<dbReference type="InterPro" id="IPR012337">
    <property type="entry name" value="RNaseH-like_sf"/>
</dbReference>
<evidence type="ECO:0000313" key="2">
    <source>
        <dbReference type="EMBL" id="MDV0442085.1"/>
    </source>
</evidence>
<organism evidence="2 3">
    <name type="scientific">Methanorbis furvi</name>
    <dbReference type="NCBI Taxonomy" id="3028299"/>
    <lineage>
        <taxon>Archaea</taxon>
        <taxon>Methanobacteriati</taxon>
        <taxon>Methanobacteriota</taxon>
        <taxon>Stenosarchaea group</taxon>
        <taxon>Methanomicrobia</taxon>
        <taxon>Methanomicrobiales</taxon>
        <taxon>Methanocorpusculaceae</taxon>
        <taxon>Methanorbis</taxon>
    </lineage>
</organism>
<comment type="caution">
    <text evidence="2">The sequence shown here is derived from an EMBL/GenBank/DDBJ whole genome shotgun (WGS) entry which is preliminary data.</text>
</comment>
<reference evidence="2" key="1">
    <citation type="submission" date="2023-06" db="EMBL/GenBank/DDBJ databases">
        <title>Genome sequence of Methancorpusculaceae sp. Ag1.</title>
        <authorList>
            <person name="Protasov E."/>
            <person name="Platt K."/>
            <person name="Poehlein A."/>
            <person name="Daniel R."/>
            <person name="Brune A."/>
        </authorList>
    </citation>
    <scope>NUCLEOTIDE SEQUENCE</scope>
    <source>
        <strain evidence="2">Ag1</strain>
    </source>
</reference>
<protein>
    <recommendedName>
        <fullName evidence="1">YprB ribonuclease H-like domain-containing protein</fullName>
    </recommendedName>
</protein>
<dbReference type="AlphaFoldDB" id="A0AAE4SC14"/>
<dbReference type="RefSeq" id="WP_338094491.1">
    <property type="nucleotide sequence ID" value="NZ_JAWDKA010000006.1"/>
</dbReference>
<feature type="domain" description="YprB ribonuclease H-like" evidence="1">
    <location>
        <begin position="143"/>
        <end position="306"/>
    </location>
</feature>
<gene>
    <name evidence="2" type="ORF">McpAg1_13100</name>
</gene>